<proteinExistence type="predicted"/>
<keyword evidence="1" id="KW-0175">Coiled coil</keyword>
<sequence length="981" mass="107827">MDEQVRKLRLSNAHSSQLASSKSSQSSPMRAPSARSRVASKRLSDGIDMTDDVYLSSHMGSRGKGATPSSLARTNTDPHRLSAGYPSSSFDIQTQTPPRASDASGLVNPTSALLQGLIKEQRASRSSRRTTGEHVTESQLQTPPPPTAPSQDGSTSEKRRRVSDALSAGLKQPQNMGMREMDQYVSNLNKLNFDLKLEIFHRAQQMAVMKQKLERMQYLEEQLERMEGMEEELQELQQVEENNQVLRESNEHLRREIDKRDQAINEAVELICQLEAKVDSLEPSTDADELSTARPHTSEGLASPKPSLQELTPRTRIVVDVPDRTSSRKGTSSGRRSRAGTPSSSARRPRRQPSFLRNDNGSTSALRSLYTSEDNKSRGAFSILSGDEPPEPESPRLSILSECSYLDPSTTPSKPRERAWTAETQKRNFTLPPAARPEEFTQNTNDDDDKLERIDRWVQPPQDVFLDTISKPERRISNAKSASKRASSKQPSLDTAFQAKRSTKYYKLDSPRMEGSMFNGGRLPPTPDTMSTNPDGRGGSNSSVIAEKSRLDQGNYYPSFITDHTPRRPRSADDITTRPSSANSMLSDAVETLSDATQLGLNGSDRNHLASMFPSFTYTPSGPFRDPRFPIDNTDMLRTMKSISSLRSSTSEPHSRQHHLSDSPPLTPQDWLEAALPADNPANRKSKRHSAICSHLEDEASASLRPASTSTEAVEGTPKQKTRHIRVEEPDLPQSIMQLRPAGSSPQMQPQRRRITLRPRFFSRSSSHRETTPMSDSAEKDVTPSPATSHKNRHRSGSHRRALTAESVPDAAAVLGSDAPNGRETPKKQQNKTIAPRTSVSTALSRSGSTRPLTSDGSDYKRRTSMGLFGWMKGATSGLGSSPATPRDIDTHSSSPVPPASAGGATVTPLSPDMGSKTAPIAINDNSRVNSSHQHRAPRPLSSFIAGTADAAALDPAYTSVPDESPDWKSKFQHRRSRKAG</sequence>
<keyword evidence="4" id="KW-1185">Reference proteome</keyword>
<evidence type="ECO:0000256" key="1">
    <source>
        <dbReference type="SAM" id="Coils"/>
    </source>
</evidence>
<feature type="region of interest" description="Disordered" evidence="2">
    <location>
        <begin position="405"/>
        <end position="449"/>
    </location>
</feature>
<feature type="coiled-coil region" evidence="1">
    <location>
        <begin position="206"/>
        <end position="266"/>
    </location>
</feature>
<feature type="compositionally biased region" description="Polar residues" evidence="2">
    <location>
        <begin position="528"/>
        <end position="541"/>
    </location>
</feature>
<feature type="region of interest" description="Disordered" evidence="2">
    <location>
        <begin position="877"/>
        <end position="910"/>
    </location>
</feature>
<accession>A0A2B7XRT8</accession>
<evidence type="ECO:0000256" key="2">
    <source>
        <dbReference type="SAM" id="MobiDB-lite"/>
    </source>
</evidence>
<dbReference type="OrthoDB" id="10251744at2759"/>
<feature type="region of interest" description="Disordered" evidence="2">
    <location>
        <begin position="1"/>
        <end position="107"/>
    </location>
</feature>
<feature type="compositionally biased region" description="Basic residues" evidence="2">
    <location>
        <begin position="971"/>
        <end position="981"/>
    </location>
</feature>
<gene>
    <name evidence="3" type="ORF">AJ80_07032</name>
</gene>
<name>A0A2B7XRT8_POLH7</name>
<feature type="region of interest" description="Disordered" evidence="2">
    <location>
        <begin position="281"/>
        <end position="365"/>
    </location>
</feature>
<comment type="caution">
    <text evidence="3">The sequence shown here is derived from an EMBL/GenBank/DDBJ whole genome shotgun (WGS) entry which is preliminary data.</text>
</comment>
<feature type="region of interest" description="Disordered" evidence="2">
    <location>
        <begin position="556"/>
        <end position="584"/>
    </location>
</feature>
<feature type="compositionally biased region" description="Polar residues" evidence="2">
    <location>
        <begin position="355"/>
        <end position="365"/>
    </location>
</feature>
<dbReference type="AlphaFoldDB" id="A0A2B7XRT8"/>
<feature type="compositionally biased region" description="Polar residues" evidence="2">
    <location>
        <begin position="85"/>
        <end position="98"/>
    </location>
</feature>
<feature type="region of interest" description="Disordered" evidence="2">
    <location>
        <begin position="644"/>
        <end position="670"/>
    </location>
</feature>
<feature type="compositionally biased region" description="Low complexity" evidence="2">
    <location>
        <begin position="328"/>
        <end position="346"/>
    </location>
</feature>
<evidence type="ECO:0000313" key="4">
    <source>
        <dbReference type="Proteomes" id="UP000224634"/>
    </source>
</evidence>
<feature type="region of interest" description="Disordered" evidence="2">
    <location>
        <begin position="957"/>
        <end position="981"/>
    </location>
</feature>
<feature type="compositionally biased region" description="Basic and acidic residues" evidence="2">
    <location>
        <begin position="767"/>
        <end position="782"/>
    </location>
</feature>
<dbReference type="STRING" id="1447883.A0A2B7XRT8"/>
<feature type="region of interest" description="Disordered" evidence="2">
    <location>
        <begin position="469"/>
        <end position="541"/>
    </location>
</feature>
<evidence type="ECO:0000313" key="3">
    <source>
        <dbReference type="EMBL" id="PGH11665.1"/>
    </source>
</evidence>
<organism evidence="3 4">
    <name type="scientific">Polytolypa hystricis (strain UAMH7299)</name>
    <dbReference type="NCBI Taxonomy" id="1447883"/>
    <lineage>
        <taxon>Eukaryota</taxon>
        <taxon>Fungi</taxon>
        <taxon>Dikarya</taxon>
        <taxon>Ascomycota</taxon>
        <taxon>Pezizomycotina</taxon>
        <taxon>Eurotiomycetes</taxon>
        <taxon>Eurotiomycetidae</taxon>
        <taxon>Onygenales</taxon>
        <taxon>Onygenales incertae sedis</taxon>
        <taxon>Polytolypa</taxon>
    </lineage>
</organism>
<reference evidence="3 4" key="1">
    <citation type="submission" date="2017-10" db="EMBL/GenBank/DDBJ databases">
        <title>Comparative genomics in systemic dimorphic fungi from Ajellomycetaceae.</title>
        <authorList>
            <person name="Munoz J.F."/>
            <person name="Mcewen J.G."/>
            <person name="Clay O.K."/>
            <person name="Cuomo C.A."/>
        </authorList>
    </citation>
    <scope>NUCLEOTIDE SEQUENCE [LARGE SCALE GENOMIC DNA]</scope>
    <source>
        <strain evidence="3 4">UAMH7299</strain>
    </source>
</reference>
<feature type="compositionally biased region" description="Polar residues" evidence="2">
    <location>
        <begin position="831"/>
        <end position="857"/>
    </location>
</feature>
<feature type="compositionally biased region" description="Basic and acidic residues" evidence="2">
    <location>
        <begin position="414"/>
        <end position="426"/>
    </location>
</feature>
<feature type="compositionally biased region" description="Basic residues" evidence="2">
    <location>
        <begin position="790"/>
        <end position="802"/>
    </location>
</feature>
<dbReference type="Proteomes" id="UP000224634">
    <property type="component" value="Unassembled WGS sequence"/>
</dbReference>
<feature type="compositionally biased region" description="Basic and acidic residues" evidence="2">
    <location>
        <begin position="564"/>
        <end position="576"/>
    </location>
</feature>
<feature type="region of interest" description="Disordered" evidence="2">
    <location>
        <begin position="119"/>
        <end position="173"/>
    </location>
</feature>
<feature type="region of interest" description="Disordered" evidence="2">
    <location>
        <begin position="698"/>
        <end position="862"/>
    </location>
</feature>
<protein>
    <submittedName>
        <fullName evidence="3">Uncharacterized protein</fullName>
    </submittedName>
</protein>
<feature type="compositionally biased region" description="Low complexity" evidence="2">
    <location>
        <begin position="11"/>
        <end position="37"/>
    </location>
</feature>
<dbReference type="EMBL" id="PDNA01000129">
    <property type="protein sequence ID" value="PGH11665.1"/>
    <property type="molecule type" value="Genomic_DNA"/>
</dbReference>